<evidence type="ECO:0000313" key="1">
    <source>
        <dbReference type="EMBL" id="RPB05894.1"/>
    </source>
</evidence>
<protein>
    <submittedName>
        <fullName evidence="1">Uncharacterized protein</fullName>
    </submittedName>
</protein>
<sequence length="156" mass="17215">MGLSASFLFTCTAPLHHCTSDTITQAKLRSQLQKKHTPDHHPFLPLIFFFSLALPINSHPPGPFDSCLLHSLPFLHPPSSTRIHLFLHSSSLSSLEQHSLFIVVHSSLYTLPTNLPLTRIIICCTSTSFPPPIKHLSSFLSATTPTCTSVTTYLSL</sequence>
<proteinExistence type="predicted"/>
<dbReference type="EMBL" id="ML120351">
    <property type="protein sequence ID" value="RPB05894.1"/>
    <property type="molecule type" value="Genomic_DNA"/>
</dbReference>
<dbReference type="AlphaFoldDB" id="A0A3N4K5T1"/>
<keyword evidence="2" id="KW-1185">Reference proteome</keyword>
<organism evidence="1 2">
    <name type="scientific">Choiromyces venosus 120613-1</name>
    <dbReference type="NCBI Taxonomy" id="1336337"/>
    <lineage>
        <taxon>Eukaryota</taxon>
        <taxon>Fungi</taxon>
        <taxon>Dikarya</taxon>
        <taxon>Ascomycota</taxon>
        <taxon>Pezizomycotina</taxon>
        <taxon>Pezizomycetes</taxon>
        <taxon>Pezizales</taxon>
        <taxon>Tuberaceae</taxon>
        <taxon>Choiromyces</taxon>
    </lineage>
</organism>
<reference evidence="1 2" key="1">
    <citation type="journal article" date="2018" name="Nat. Ecol. Evol.">
        <title>Pezizomycetes genomes reveal the molecular basis of ectomycorrhizal truffle lifestyle.</title>
        <authorList>
            <person name="Murat C."/>
            <person name="Payen T."/>
            <person name="Noel B."/>
            <person name="Kuo A."/>
            <person name="Morin E."/>
            <person name="Chen J."/>
            <person name="Kohler A."/>
            <person name="Krizsan K."/>
            <person name="Balestrini R."/>
            <person name="Da Silva C."/>
            <person name="Montanini B."/>
            <person name="Hainaut M."/>
            <person name="Levati E."/>
            <person name="Barry K.W."/>
            <person name="Belfiori B."/>
            <person name="Cichocki N."/>
            <person name="Clum A."/>
            <person name="Dockter R.B."/>
            <person name="Fauchery L."/>
            <person name="Guy J."/>
            <person name="Iotti M."/>
            <person name="Le Tacon F."/>
            <person name="Lindquist E.A."/>
            <person name="Lipzen A."/>
            <person name="Malagnac F."/>
            <person name="Mello A."/>
            <person name="Molinier V."/>
            <person name="Miyauchi S."/>
            <person name="Poulain J."/>
            <person name="Riccioni C."/>
            <person name="Rubini A."/>
            <person name="Sitrit Y."/>
            <person name="Splivallo R."/>
            <person name="Traeger S."/>
            <person name="Wang M."/>
            <person name="Zifcakova L."/>
            <person name="Wipf D."/>
            <person name="Zambonelli A."/>
            <person name="Paolocci F."/>
            <person name="Nowrousian M."/>
            <person name="Ottonello S."/>
            <person name="Baldrian P."/>
            <person name="Spatafora J.W."/>
            <person name="Henrissat B."/>
            <person name="Nagy L.G."/>
            <person name="Aury J.M."/>
            <person name="Wincker P."/>
            <person name="Grigoriev I.V."/>
            <person name="Bonfante P."/>
            <person name="Martin F.M."/>
        </authorList>
    </citation>
    <scope>NUCLEOTIDE SEQUENCE [LARGE SCALE GENOMIC DNA]</scope>
    <source>
        <strain evidence="1 2">120613-1</strain>
    </source>
</reference>
<dbReference type="Proteomes" id="UP000276215">
    <property type="component" value="Unassembled WGS sequence"/>
</dbReference>
<gene>
    <name evidence="1" type="ORF">L873DRAFT_732</name>
</gene>
<evidence type="ECO:0000313" key="2">
    <source>
        <dbReference type="Proteomes" id="UP000276215"/>
    </source>
</evidence>
<accession>A0A3N4K5T1</accession>
<name>A0A3N4K5T1_9PEZI</name>